<organism evidence="2 3">
    <name type="scientific">Alginatibacterium sediminis</name>
    <dbReference type="NCBI Taxonomy" id="2164068"/>
    <lineage>
        <taxon>Bacteria</taxon>
        <taxon>Pseudomonadati</taxon>
        <taxon>Pseudomonadota</taxon>
        <taxon>Gammaproteobacteria</taxon>
        <taxon>Alteromonadales</taxon>
        <taxon>Alteromonadaceae</taxon>
        <taxon>Alginatibacterium</taxon>
    </lineage>
</organism>
<comment type="caution">
    <text evidence="2">The sequence shown here is derived from an EMBL/GenBank/DDBJ whole genome shotgun (WGS) entry which is preliminary data.</text>
</comment>
<proteinExistence type="predicted"/>
<gene>
    <name evidence="2" type="ORF">DBZ36_07230</name>
</gene>
<evidence type="ECO:0000313" key="3">
    <source>
        <dbReference type="Proteomes" id="UP000286482"/>
    </source>
</evidence>
<sequence length="322" mass="36238">MTKTSLQQRFTQVEQGVYFIGTTPPKHDTPLAQVRDIAQRLLERLSDLEFDGIIVYDIQDESSRTAQQRPFPFSATHDARWYSQLLMNLSQHAVICYQSVSQASPELFIQSLSEAKHQYQLENLVLVGSPSNLDKSNLPLAQAYELLGAHSESFHLGGVSIAERHRSKGDEHQRILHKTEQGCDYFITQAVYDAQASIDMLSRYAQSCRQQNLAPKRIILTFSPCGSAKTLEFIQWLGINVPEASQIAILDAEHPLQASLKLCQRNLQLILDSCGDLGIPLGLNIESLTNRKAEIDASILLYRLLKSQLEMSIAQRALRDMD</sequence>
<keyword evidence="1" id="KW-0560">Oxidoreductase</keyword>
<evidence type="ECO:0000313" key="2">
    <source>
        <dbReference type="EMBL" id="RKF20484.1"/>
    </source>
</evidence>
<accession>A0A420EIK3</accession>
<dbReference type="Proteomes" id="UP000286482">
    <property type="component" value="Unassembled WGS sequence"/>
</dbReference>
<evidence type="ECO:0000256" key="1">
    <source>
        <dbReference type="ARBA" id="ARBA00023002"/>
    </source>
</evidence>
<protein>
    <recommendedName>
        <fullName evidence="4">Methylenetetrahydrofolate reductase (NAD(P)H)</fullName>
    </recommendedName>
</protein>
<dbReference type="OrthoDB" id="4367389at2"/>
<name>A0A420EIK3_9ALTE</name>
<reference evidence="2 3" key="1">
    <citation type="submission" date="2018-09" db="EMBL/GenBank/DDBJ databases">
        <authorList>
            <person name="Wang Z."/>
        </authorList>
    </citation>
    <scope>NUCLEOTIDE SEQUENCE [LARGE SCALE GENOMIC DNA]</scope>
    <source>
        <strain evidence="2 3">ALS 81</strain>
    </source>
</reference>
<dbReference type="GO" id="GO:0016491">
    <property type="term" value="F:oxidoreductase activity"/>
    <property type="evidence" value="ECO:0007669"/>
    <property type="project" value="UniProtKB-KW"/>
</dbReference>
<evidence type="ECO:0008006" key="4">
    <source>
        <dbReference type="Google" id="ProtNLM"/>
    </source>
</evidence>
<dbReference type="AlphaFoldDB" id="A0A420EIK3"/>
<dbReference type="EMBL" id="RAQO01000004">
    <property type="protein sequence ID" value="RKF20484.1"/>
    <property type="molecule type" value="Genomic_DNA"/>
</dbReference>
<dbReference type="InterPro" id="IPR029041">
    <property type="entry name" value="FAD-linked_oxidoreductase-like"/>
</dbReference>
<dbReference type="Gene3D" id="3.20.20.220">
    <property type="match status" value="1"/>
</dbReference>
<dbReference type="SUPFAM" id="SSF51730">
    <property type="entry name" value="FAD-linked oxidoreductase"/>
    <property type="match status" value="1"/>
</dbReference>
<keyword evidence="3" id="KW-1185">Reference proteome</keyword>